<gene>
    <name evidence="1" type="ORF">HCEG_03292</name>
</gene>
<dbReference type="Proteomes" id="UP000008142">
    <property type="component" value="Unassembled WGS sequence"/>
</dbReference>
<name>F0UF65_AJEC8</name>
<evidence type="ECO:0000313" key="1">
    <source>
        <dbReference type="EMBL" id="EGC44077.1"/>
    </source>
</evidence>
<reference evidence="2" key="1">
    <citation type="submission" date="2008-07" db="EMBL/GenBank/DDBJ databases">
        <title>Annotation of Ajellomyces capsulatus strain H88.</title>
        <authorList>
            <person name="Champion M."/>
            <person name="Cuomo C."/>
            <person name="Ma L.-J."/>
            <person name="Henn M.R."/>
            <person name="Sil A."/>
            <person name="Goldman B."/>
            <person name="Young S.K."/>
            <person name="Kodira C.D."/>
            <person name="Zeng Q."/>
            <person name="Koehrsen M."/>
            <person name="Alvarado L."/>
            <person name="Berlin A."/>
            <person name="Borenstein D."/>
            <person name="Chen Z."/>
            <person name="Engels R."/>
            <person name="Freedman E."/>
            <person name="Gellesch M."/>
            <person name="Goldberg J."/>
            <person name="Griggs A."/>
            <person name="Gujja S."/>
            <person name="Heiman D."/>
            <person name="Hepburn T."/>
            <person name="Howarth C."/>
            <person name="Jen D."/>
            <person name="Larson L."/>
            <person name="Lewis B."/>
            <person name="Mehta T."/>
            <person name="Park D."/>
            <person name="Pearson M."/>
            <person name="Roberts A."/>
            <person name="Saif S."/>
            <person name="Shea T."/>
            <person name="Shenoy N."/>
            <person name="Sisk P."/>
            <person name="Stolte C."/>
            <person name="Sykes S."/>
            <person name="Walk T."/>
            <person name="White J."/>
            <person name="Yandava C."/>
            <person name="Klein B."/>
            <person name="McEwen J.G."/>
            <person name="Puccia R."/>
            <person name="Goldman G.H."/>
            <person name="Felipe M.S."/>
            <person name="Nino-Vega G."/>
            <person name="San-Blas G."/>
            <person name="Taylor J."/>
            <person name="Mendoza L."/>
            <person name="Galagan J."/>
            <person name="Nusbaum C."/>
            <person name="Birren B."/>
        </authorList>
    </citation>
    <scope>NUCLEOTIDE SEQUENCE [LARGE SCALE GENOMIC DNA]</scope>
    <source>
        <strain evidence="2">H88</strain>
    </source>
</reference>
<evidence type="ECO:0000313" key="2">
    <source>
        <dbReference type="Proteomes" id="UP000008142"/>
    </source>
</evidence>
<protein>
    <submittedName>
        <fullName evidence="1">Predicted protein</fullName>
    </submittedName>
</protein>
<accession>F0UF65</accession>
<organism evidence="2">
    <name type="scientific">Ajellomyces capsulatus (strain H88)</name>
    <name type="common">Darling's disease fungus</name>
    <name type="synonym">Histoplasma capsulatum</name>
    <dbReference type="NCBI Taxonomy" id="544711"/>
    <lineage>
        <taxon>Eukaryota</taxon>
        <taxon>Fungi</taxon>
        <taxon>Dikarya</taxon>
        <taxon>Ascomycota</taxon>
        <taxon>Pezizomycotina</taxon>
        <taxon>Eurotiomycetes</taxon>
        <taxon>Eurotiomycetidae</taxon>
        <taxon>Onygenales</taxon>
        <taxon>Ajellomycetaceae</taxon>
        <taxon>Histoplasma</taxon>
    </lineage>
</organism>
<sequence>MSPGPSGPVDIESISSRCPVDVQSIPSNPTHQVIKVASKSVEETVFGKERISLA</sequence>
<dbReference type="AlphaFoldDB" id="F0UF65"/>
<dbReference type="EMBL" id="DS990638">
    <property type="protein sequence ID" value="EGC44077.1"/>
    <property type="molecule type" value="Genomic_DNA"/>
</dbReference>
<proteinExistence type="predicted"/>
<dbReference type="HOGENOM" id="CLU_3049774_0_0_1"/>